<evidence type="ECO:0000313" key="3">
    <source>
        <dbReference type="EMBL" id="QBB71819.1"/>
    </source>
</evidence>
<evidence type="ECO:0000256" key="1">
    <source>
        <dbReference type="SAM" id="SignalP"/>
    </source>
</evidence>
<dbReference type="InterPro" id="IPR005586">
    <property type="entry name" value="ABC_trans_aux"/>
</dbReference>
<feature type="domain" description="ABC-type transport auxiliary lipoprotein component" evidence="2">
    <location>
        <begin position="61"/>
        <end position="183"/>
    </location>
</feature>
<protein>
    <recommendedName>
        <fullName evidence="2">ABC-type transport auxiliary lipoprotein component domain-containing protein</fullName>
    </recommendedName>
</protein>
<keyword evidence="4" id="KW-1185">Reference proteome</keyword>
<proteinExistence type="predicted"/>
<dbReference type="SUPFAM" id="SSF159594">
    <property type="entry name" value="XCC0632-like"/>
    <property type="match status" value="1"/>
</dbReference>
<feature type="chain" id="PRO_5019036305" description="ABC-type transport auxiliary lipoprotein component domain-containing protein" evidence="1">
    <location>
        <begin position="20"/>
        <end position="201"/>
    </location>
</feature>
<organism evidence="3 4">
    <name type="scientific">Pseudolysobacter antarcticus</name>
    <dbReference type="NCBI Taxonomy" id="2511995"/>
    <lineage>
        <taxon>Bacteria</taxon>
        <taxon>Pseudomonadati</taxon>
        <taxon>Pseudomonadota</taxon>
        <taxon>Gammaproteobacteria</taxon>
        <taxon>Lysobacterales</taxon>
        <taxon>Rhodanobacteraceae</taxon>
        <taxon>Pseudolysobacter</taxon>
    </lineage>
</organism>
<sequence length="201" mass="21929">MKILIVALLLLLGACSAPSVPDETYFRLPASTNNAAPNARPLFAQPLVVDVFSADGLYAEQALIYTTDAEAGTLRAYHYQLWADPPSRMLQRRLVDQLRDAKVAPLVTDRLPSGAKALRVSGLIRRFERVKQAQGFRVVVNLQMRLDAAGQPLLEQNYVEEIAVPLTTLDASVQAFGAAVDAIFKRFQADLAAIKVDSHAG</sequence>
<dbReference type="Gene3D" id="3.40.50.10610">
    <property type="entry name" value="ABC-type transport auxiliary lipoprotein component"/>
    <property type="match status" value="1"/>
</dbReference>
<accession>A0A411HMW3</accession>
<keyword evidence="1" id="KW-0732">Signal</keyword>
<dbReference type="AlphaFoldDB" id="A0A411HMW3"/>
<reference evidence="3 4" key="1">
    <citation type="submission" date="2019-01" db="EMBL/GenBank/DDBJ databases">
        <title>Pseudolysobacter antarctica gen. nov., sp. nov., isolated from Fildes Peninsula, Antarctica.</title>
        <authorList>
            <person name="Wei Z."/>
            <person name="Peng F."/>
        </authorList>
    </citation>
    <scope>NUCLEOTIDE SEQUENCE [LARGE SCALE GENOMIC DNA]</scope>
    <source>
        <strain evidence="3 4">AQ6-296</strain>
    </source>
</reference>
<evidence type="ECO:0000259" key="2">
    <source>
        <dbReference type="Pfam" id="PF03886"/>
    </source>
</evidence>
<dbReference type="RefSeq" id="WP_129835200.1">
    <property type="nucleotide sequence ID" value="NZ_CP035704.1"/>
</dbReference>
<dbReference type="PROSITE" id="PS51257">
    <property type="entry name" value="PROKAR_LIPOPROTEIN"/>
    <property type="match status" value="1"/>
</dbReference>
<gene>
    <name evidence="3" type="ORF">ELE36_16455</name>
</gene>
<name>A0A411HMW3_9GAMM</name>
<dbReference type="OrthoDB" id="5955993at2"/>
<feature type="signal peptide" evidence="1">
    <location>
        <begin position="1"/>
        <end position="19"/>
    </location>
</feature>
<dbReference type="Pfam" id="PF03886">
    <property type="entry name" value="ABC_trans_aux"/>
    <property type="match status" value="1"/>
</dbReference>
<dbReference type="Proteomes" id="UP000291562">
    <property type="component" value="Chromosome"/>
</dbReference>
<evidence type="ECO:0000313" key="4">
    <source>
        <dbReference type="Proteomes" id="UP000291562"/>
    </source>
</evidence>
<dbReference type="KEGG" id="xbc:ELE36_16455"/>
<dbReference type="EMBL" id="CP035704">
    <property type="protein sequence ID" value="QBB71819.1"/>
    <property type="molecule type" value="Genomic_DNA"/>
</dbReference>